<keyword evidence="1" id="KW-0812">Transmembrane</keyword>
<accession>A0A8T0R6D7</accession>
<comment type="caution">
    <text evidence="2">The sequence shown here is derived from an EMBL/GenBank/DDBJ whole genome shotgun (WGS) entry which is preliminary data.</text>
</comment>
<dbReference type="InterPro" id="IPR004158">
    <property type="entry name" value="DUF247_pln"/>
</dbReference>
<gene>
    <name evidence="2" type="ORF">PVAP13_6KG025083</name>
</gene>
<evidence type="ECO:0000256" key="1">
    <source>
        <dbReference type="SAM" id="Phobius"/>
    </source>
</evidence>
<reference evidence="2" key="1">
    <citation type="submission" date="2020-05" db="EMBL/GenBank/DDBJ databases">
        <title>WGS assembly of Panicum virgatum.</title>
        <authorList>
            <person name="Lovell J.T."/>
            <person name="Jenkins J."/>
            <person name="Shu S."/>
            <person name="Juenger T.E."/>
            <person name="Schmutz J."/>
        </authorList>
    </citation>
    <scope>NUCLEOTIDE SEQUENCE</scope>
    <source>
        <strain evidence="2">AP13</strain>
    </source>
</reference>
<keyword evidence="1" id="KW-1133">Transmembrane helix</keyword>
<keyword evidence="1" id="KW-0472">Membrane</keyword>
<keyword evidence="3" id="KW-1185">Reference proteome</keyword>
<name>A0A8T0R6D7_PANVG</name>
<evidence type="ECO:0000313" key="3">
    <source>
        <dbReference type="Proteomes" id="UP000823388"/>
    </source>
</evidence>
<protein>
    <submittedName>
        <fullName evidence="2">Uncharacterized protein</fullName>
    </submittedName>
</protein>
<evidence type="ECO:0000313" key="2">
    <source>
        <dbReference type="EMBL" id="KAG2581272.1"/>
    </source>
</evidence>
<dbReference type="AlphaFoldDB" id="A0A8T0R6D7"/>
<dbReference type="Proteomes" id="UP000823388">
    <property type="component" value="Chromosome 6K"/>
</dbReference>
<dbReference type="PANTHER" id="PTHR31549">
    <property type="entry name" value="PROTEIN, PUTATIVE (DUF247)-RELATED-RELATED"/>
    <property type="match status" value="1"/>
</dbReference>
<sequence>MDADTRTIILIDDDVAPGRAVRVNDDDDDAVPALQEILAIDERMARTTRKLEAEFAYVDTKIHRFPRGLRGIDGGDGDGGRYIAPSVVAIGPYHHGAARLQDMEEVKLAAAYHLCRSSGHSTAKVYERVRSVAGAARGCYAAADPSVEGVGEADFTAMMFLDGCFLLQYMVDGEDAAPVLRNRMTLSTGPSIQKDIFLLENQIPWLVLEVLAEFISVDVHRFVHDMGAKFLPGKAMAKSENGRRRLPWPWGCTCTGGRATKPADRSRGGEQQYKPAHLLGLLRFTQVGSMPEDMVKYKAFPLSLSSSAVELAEIGVVPTPSTEQWFGDARVRRCGLAGELLLSPVFLSEVTACWLVNMAALEASTAGASRDSDGFVVSSYLSVLAMLVDRKEDVHELRRRRVLHGALSNKQALGFFKGLGQHLRFGGRYFAALEGIDSYKRHRSLRIAAHKFVYNNYRFIAAFLSVTGVLIGIFKTLLSLKR</sequence>
<dbReference type="PANTHER" id="PTHR31549:SF244">
    <property type="entry name" value="OS08G0121500 PROTEIN"/>
    <property type="match status" value="1"/>
</dbReference>
<dbReference type="OrthoDB" id="1849062at2759"/>
<organism evidence="2 3">
    <name type="scientific">Panicum virgatum</name>
    <name type="common">Blackwell switchgrass</name>
    <dbReference type="NCBI Taxonomy" id="38727"/>
    <lineage>
        <taxon>Eukaryota</taxon>
        <taxon>Viridiplantae</taxon>
        <taxon>Streptophyta</taxon>
        <taxon>Embryophyta</taxon>
        <taxon>Tracheophyta</taxon>
        <taxon>Spermatophyta</taxon>
        <taxon>Magnoliopsida</taxon>
        <taxon>Liliopsida</taxon>
        <taxon>Poales</taxon>
        <taxon>Poaceae</taxon>
        <taxon>PACMAD clade</taxon>
        <taxon>Panicoideae</taxon>
        <taxon>Panicodae</taxon>
        <taxon>Paniceae</taxon>
        <taxon>Panicinae</taxon>
        <taxon>Panicum</taxon>
        <taxon>Panicum sect. Hiantes</taxon>
    </lineage>
</organism>
<dbReference type="Pfam" id="PF03140">
    <property type="entry name" value="DUF247"/>
    <property type="match status" value="1"/>
</dbReference>
<dbReference type="EMBL" id="CM029047">
    <property type="protein sequence ID" value="KAG2581272.1"/>
    <property type="molecule type" value="Genomic_DNA"/>
</dbReference>
<feature type="transmembrane region" description="Helical" evidence="1">
    <location>
        <begin position="459"/>
        <end position="478"/>
    </location>
</feature>
<proteinExistence type="predicted"/>